<dbReference type="OrthoDB" id="409136at2759"/>
<dbReference type="Gene3D" id="3.10.620.30">
    <property type="match status" value="1"/>
</dbReference>
<dbReference type="InterPro" id="IPR013320">
    <property type="entry name" value="ConA-like_dom_sf"/>
</dbReference>
<organism evidence="5 6">
    <name type="scientific">Kwoniella mangroviensis CBS 10435</name>
    <dbReference type="NCBI Taxonomy" id="1331196"/>
    <lineage>
        <taxon>Eukaryota</taxon>
        <taxon>Fungi</taxon>
        <taxon>Dikarya</taxon>
        <taxon>Basidiomycota</taxon>
        <taxon>Agaricomycotina</taxon>
        <taxon>Tremellomycetes</taxon>
        <taxon>Tremellales</taxon>
        <taxon>Cryptococcaceae</taxon>
        <taxon>Kwoniella</taxon>
    </lineage>
</organism>
<dbReference type="Proteomes" id="UP000092583">
    <property type="component" value="Unassembled WGS sequence"/>
</dbReference>
<reference evidence="6" key="2">
    <citation type="submission" date="2013-12" db="EMBL/GenBank/DDBJ databases">
        <title>Evolution of pathogenesis and genome organization in the Tremellales.</title>
        <authorList>
            <person name="Cuomo C."/>
            <person name="Litvintseva A."/>
            <person name="Heitman J."/>
            <person name="Chen Y."/>
            <person name="Sun S."/>
            <person name="Springer D."/>
            <person name="Dromer F."/>
            <person name="Young S."/>
            <person name="Zeng Q."/>
            <person name="Chapman S."/>
            <person name="Gujja S."/>
            <person name="Saif S."/>
            <person name="Birren B."/>
        </authorList>
    </citation>
    <scope>NUCLEOTIDE SEQUENCE [LARGE SCALE GENOMIC DNA]</scope>
    <source>
        <strain evidence="6">CBS 10435</strain>
    </source>
</reference>
<keyword evidence="2" id="KW-0479">Metal-binding</keyword>
<dbReference type="InterPro" id="IPR050883">
    <property type="entry name" value="PNGase"/>
</dbReference>
<dbReference type="GO" id="GO:0046872">
    <property type="term" value="F:metal ion binding"/>
    <property type="evidence" value="ECO:0007669"/>
    <property type="project" value="UniProtKB-KW"/>
</dbReference>
<dbReference type="PANTHER" id="PTHR12143">
    <property type="entry name" value="PEPTIDE N-GLYCANASE PNGASE -RELATED"/>
    <property type="match status" value="1"/>
</dbReference>
<dbReference type="SUPFAM" id="SSF54001">
    <property type="entry name" value="Cysteine proteinases"/>
    <property type="match status" value="1"/>
</dbReference>
<comment type="similarity">
    <text evidence="1">Belongs to the transglutaminase-like superfamily. PNGase family.</text>
</comment>
<dbReference type="GO" id="GO:0005829">
    <property type="term" value="C:cytosol"/>
    <property type="evidence" value="ECO:0007669"/>
    <property type="project" value="TreeGrafter"/>
</dbReference>
<dbReference type="GO" id="GO:0006516">
    <property type="term" value="P:glycoprotein catabolic process"/>
    <property type="evidence" value="ECO:0007669"/>
    <property type="project" value="TreeGrafter"/>
</dbReference>
<evidence type="ECO:0000313" key="6">
    <source>
        <dbReference type="Proteomes" id="UP000092583"/>
    </source>
</evidence>
<feature type="domain" description="Transglutaminase-like" evidence="4">
    <location>
        <begin position="210"/>
        <end position="265"/>
    </location>
</feature>
<evidence type="ECO:0000256" key="3">
    <source>
        <dbReference type="ARBA" id="ARBA00022833"/>
    </source>
</evidence>
<keyword evidence="3" id="KW-0862">Zinc</keyword>
<dbReference type="InterPro" id="IPR002931">
    <property type="entry name" value="Transglutaminase-like"/>
</dbReference>
<evidence type="ECO:0000256" key="1">
    <source>
        <dbReference type="ARBA" id="ARBA00009390"/>
    </source>
</evidence>
<dbReference type="Pfam" id="PF01841">
    <property type="entry name" value="Transglut_core"/>
    <property type="match status" value="1"/>
</dbReference>
<accession>A0A1B9IR27</accession>
<dbReference type="EMBL" id="KI669462">
    <property type="protein sequence ID" value="OCF57967.1"/>
    <property type="molecule type" value="Genomic_DNA"/>
</dbReference>
<dbReference type="Gene3D" id="2.60.120.200">
    <property type="match status" value="1"/>
</dbReference>
<keyword evidence="6" id="KW-1185">Reference proteome</keyword>
<dbReference type="STRING" id="1331196.A0A1B9IR27"/>
<dbReference type="InterPro" id="IPR038765">
    <property type="entry name" value="Papain-like_cys_pep_sf"/>
</dbReference>
<name>A0A1B9IR27_9TREE</name>
<reference evidence="5 6" key="1">
    <citation type="submission" date="2013-07" db="EMBL/GenBank/DDBJ databases">
        <title>The Genome Sequence of Kwoniella mangroviensis CBS10435.</title>
        <authorList>
            <consortium name="The Broad Institute Genome Sequencing Platform"/>
            <person name="Cuomo C."/>
            <person name="Litvintseva A."/>
            <person name="Chen Y."/>
            <person name="Heitman J."/>
            <person name="Sun S."/>
            <person name="Springer D."/>
            <person name="Dromer F."/>
            <person name="Young S.K."/>
            <person name="Zeng Q."/>
            <person name="Gargeya S."/>
            <person name="Fitzgerald M."/>
            <person name="Abouelleil A."/>
            <person name="Alvarado L."/>
            <person name="Berlin A.M."/>
            <person name="Chapman S.B."/>
            <person name="Dewar J."/>
            <person name="Goldberg J."/>
            <person name="Griggs A."/>
            <person name="Gujja S."/>
            <person name="Hansen M."/>
            <person name="Howarth C."/>
            <person name="Imamovic A."/>
            <person name="Larimer J."/>
            <person name="McCowan C."/>
            <person name="Murphy C."/>
            <person name="Pearson M."/>
            <person name="Priest M."/>
            <person name="Roberts A."/>
            <person name="Saif S."/>
            <person name="Shea T."/>
            <person name="Sykes S."/>
            <person name="Wortman J."/>
            <person name="Nusbaum C."/>
            <person name="Birren B."/>
        </authorList>
    </citation>
    <scope>NUCLEOTIDE SEQUENCE [LARGE SCALE GENOMIC DNA]</scope>
    <source>
        <strain evidence="5 6">CBS 10435</strain>
    </source>
</reference>
<gene>
    <name evidence="5" type="ORF">L486_03993</name>
</gene>
<dbReference type="PANTHER" id="PTHR12143:SF19">
    <property type="entry name" value="PEPTIDE-N(4)-(N-ACETYL-BETA-GLUCOSAMINYL)ASPARAGINE AMIDASE"/>
    <property type="match status" value="1"/>
</dbReference>
<dbReference type="InterPro" id="IPR056573">
    <property type="entry name" value="Lectin_L-type_dom"/>
</dbReference>
<dbReference type="SMART" id="SM00460">
    <property type="entry name" value="TGc"/>
    <property type="match status" value="1"/>
</dbReference>
<dbReference type="CDD" id="cd01951">
    <property type="entry name" value="lectin_L-type"/>
    <property type="match status" value="1"/>
</dbReference>
<dbReference type="GO" id="GO:0005634">
    <property type="term" value="C:nucleus"/>
    <property type="evidence" value="ECO:0007669"/>
    <property type="project" value="TreeGrafter"/>
</dbReference>
<protein>
    <recommendedName>
        <fullName evidence="4">Transglutaminase-like domain-containing protein</fullName>
    </recommendedName>
</protein>
<proteinExistence type="inferred from homology"/>
<evidence type="ECO:0000313" key="5">
    <source>
        <dbReference type="EMBL" id="OCF57967.1"/>
    </source>
</evidence>
<dbReference type="AlphaFoldDB" id="A0A1B9IR27"/>
<sequence length="645" mass="73648">MSSFPNLNPTYSRDLTFHQHLISYISTSLSTGQYARIPSFYAPSPRDVQRLISLWTILYDTYRIDIERRFRSNRRIPNDHLESTLEGLKVHSLNLENDPHVNTTIYELRTLLTDLTTAVQSLLHSPPFRPFGQVDAEVLALAQWFKNDYMKWVDPILCPKCTSPTSAEGMAQPTPQERADGAGRVELHKCTQPGCGEVRRFCRYGKIKALMRSREGRCGEWAQMFYCFLRVKGIESRYIWNSEDHVWCEYWSPTLQHWVHVDSCEAAINKPLLYARGWGKKQAFCLAFGIYGAEDVTRAYVDDWESCKGRRRAKGWKELDLRRALNTHTVSLRLRLAHSERIRLEAMDNLQSLWMADERGRSAESEKMELGGRISGPEDWRAMRDELGLGSKHVEIPKYTVINSLSLQNDQLKQFGNTRLNSSSILLTDGPSQTSMVFNPNSINQNAGFRSKVRFKLTSDGSGEADGICLIFVSHLPQSLGLGGYGMGYDGLGVQGDFAIEIDTYRTQDYANDPPTPHISIHSPPKAHHSYSLGCTKPGSIPFLSDGRTYELEIIYSSHEQERRVRGYLHTPDGDLLKVVNVKIPERSQGSEEDKWYLGISGACGGLWQRQEILDWEVEIIQFDQDEEVGHKQKEEEVKLERDKI</sequence>
<evidence type="ECO:0000256" key="2">
    <source>
        <dbReference type="ARBA" id="ARBA00022723"/>
    </source>
</evidence>
<dbReference type="Gene3D" id="2.20.25.10">
    <property type="match status" value="1"/>
</dbReference>
<dbReference type="GO" id="GO:0000224">
    <property type="term" value="F:peptide-N4-(N-acetyl-beta-glucosaminyl)asparagine amidase activity"/>
    <property type="evidence" value="ECO:0007669"/>
    <property type="project" value="TreeGrafter"/>
</dbReference>
<dbReference type="SUPFAM" id="SSF49899">
    <property type="entry name" value="Concanavalin A-like lectins/glucanases"/>
    <property type="match status" value="1"/>
</dbReference>
<evidence type="ECO:0000259" key="4">
    <source>
        <dbReference type="SMART" id="SM00460"/>
    </source>
</evidence>